<sequence length="261" mass="28683">MAKIIAIANEKGGVGKTTTALNLGAGLAKAGKRVLLVDADPQRSLTVVALAHKERTEKIYLSDFMHAVMLGERNLHIVVQHYCDGIDYIPANKELRNTALSLVGVPTGRECVLKTILTPLRESYDYILIDCSPSLDLLPVNALTASDSVLIPVKVDAMSVEGISSILEYIQSIRAYYNPNLTIEGILITMLDLRTRLGKSGWQDLRDCGSELQIRVFDTYIPYSVRAQEMASKGISIFAFNPNGKVADAYRRLTEEVLQNG</sequence>
<dbReference type="AlphaFoldDB" id="A0A9D2M3C4"/>
<dbReference type="Pfam" id="PF13614">
    <property type="entry name" value="AAA_31"/>
    <property type="match status" value="1"/>
</dbReference>
<comment type="subunit">
    <text evidence="3">Dimerizes in the presence of ATP but not ADP; ATP-binding is required for double-stranded (ds)DNA-binding. Interacts with DnaA.</text>
</comment>
<accession>A0A9D2M3C4</accession>
<dbReference type="PIRSF" id="PIRSF009320">
    <property type="entry name" value="Nuc_binding_HP_1000"/>
    <property type="match status" value="1"/>
</dbReference>
<organism evidence="6 7">
    <name type="scientific">Candidatus Ruthenibacterium avium</name>
    <dbReference type="NCBI Taxonomy" id="2838751"/>
    <lineage>
        <taxon>Bacteria</taxon>
        <taxon>Bacillati</taxon>
        <taxon>Bacillota</taxon>
        <taxon>Clostridia</taxon>
        <taxon>Eubacteriales</taxon>
        <taxon>Oscillospiraceae</taxon>
        <taxon>Ruthenibacterium</taxon>
    </lineage>
</organism>
<proteinExistence type="inferred from homology"/>
<dbReference type="Proteomes" id="UP000824209">
    <property type="component" value="Unassembled WGS sequence"/>
</dbReference>
<dbReference type="InterPro" id="IPR025669">
    <property type="entry name" value="AAA_dom"/>
</dbReference>
<evidence type="ECO:0000259" key="5">
    <source>
        <dbReference type="Pfam" id="PF13614"/>
    </source>
</evidence>
<reference evidence="6" key="1">
    <citation type="journal article" date="2021" name="PeerJ">
        <title>Extensive microbial diversity within the chicken gut microbiome revealed by metagenomics and culture.</title>
        <authorList>
            <person name="Gilroy R."/>
            <person name="Ravi A."/>
            <person name="Getino M."/>
            <person name="Pursley I."/>
            <person name="Horton D.L."/>
            <person name="Alikhan N.F."/>
            <person name="Baker D."/>
            <person name="Gharbi K."/>
            <person name="Hall N."/>
            <person name="Watson M."/>
            <person name="Adriaenssens E.M."/>
            <person name="Foster-Nyarko E."/>
            <person name="Jarju S."/>
            <person name="Secka A."/>
            <person name="Antonio M."/>
            <person name="Oren A."/>
            <person name="Chaudhuri R.R."/>
            <person name="La Ragione R."/>
            <person name="Hildebrand F."/>
            <person name="Pallen M.J."/>
        </authorList>
    </citation>
    <scope>NUCLEOTIDE SEQUENCE</scope>
    <source>
        <strain evidence="6">ChiBcec8-14828</strain>
    </source>
</reference>
<dbReference type="EMBL" id="DWYA01000043">
    <property type="protein sequence ID" value="HJB39593.1"/>
    <property type="molecule type" value="Genomic_DNA"/>
</dbReference>
<dbReference type="Gene3D" id="3.40.50.300">
    <property type="entry name" value="P-loop containing nucleotide triphosphate hydrolases"/>
    <property type="match status" value="1"/>
</dbReference>
<dbReference type="PANTHER" id="PTHR13696">
    <property type="entry name" value="P-LOOP CONTAINING NUCLEOSIDE TRIPHOSPHATE HYDROLASE"/>
    <property type="match status" value="1"/>
</dbReference>
<feature type="domain" description="AAA" evidence="5">
    <location>
        <begin position="2"/>
        <end position="183"/>
    </location>
</feature>
<evidence type="ECO:0000256" key="1">
    <source>
        <dbReference type="ARBA" id="ARBA00006976"/>
    </source>
</evidence>
<dbReference type="InterPro" id="IPR050678">
    <property type="entry name" value="DNA_Partitioning_ATPase"/>
</dbReference>
<evidence type="ECO:0000256" key="3">
    <source>
        <dbReference type="ARBA" id="ARBA00062323"/>
    </source>
</evidence>
<protein>
    <recommendedName>
        <fullName evidence="4">Sporulation initiation inhibitor protein Soj</fullName>
    </recommendedName>
</protein>
<comment type="catalytic activity">
    <reaction evidence="2">
        <text>ATP + H2O = ADP + phosphate + H(+)</text>
        <dbReference type="Rhea" id="RHEA:13065"/>
        <dbReference type="ChEBI" id="CHEBI:15377"/>
        <dbReference type="ChEBI" id="CHEBI:15378"/>
        <dbReference type="ChEBI" id="CHEBI:30616"/>
        <dbReference type="ChEBI" id="CHEBI:43474"/>
        <dbReference type="ChEBI" id="CHEBI:456216"/>
    </reaction>
</comment>
<reference evidence="6" key="2">
    <citation type="submission" date="2021-04" db="EMBL/GenBank/DDBJ databases">
        <authorList>
            <person name="Gilroy R."/>
        </authorList>
    </citation>
    <scope>NUCLEOTIDE SEQUENCE</scope>
    <source>
        <strain evidence="6">ChiBcec8-14828</strain>
    </source>
</reference>
<dbReference type="PANTHER" id="PTHR13696:SF99">
    <property type="entry name" value="COBYRINIC ACID AC-DIAMIDE SYNTHASE"/>
    <property type="match status" value="1"/>
</dbReference>
<dbReference type="SUPFAM" id="SSF52540">
    <property type="entry name" value="P-loop containing nucleoside triphosphate hydrolases"/>
    <property type="match status" value="1"/>
</dbReference>
<evidence type="ECO:0000313" key="7">
    <source>
        <dbReference type="Proteomes" id="UP000824209"/>
    </source>
</evidence>
<comment type="similarity">
    <text evidence="1">Belongs to the ParA family.</text>
</comment>
<evidence type="ECO:0000256" key="2">
    <source>
        <dbReference type="ARBA" id="ARBA00049360"/>
    </source>
</evidence>
<dbReference type="InterPro" id="IPR027417">
    <property type="entry name" value="P-loop_NTPase"/>
</dbReference>
<name>A0A9D2M3C4_9FIRM</name>
<evidence type="ECO:0000313" key="6">
    <source>
        <dbReference type="EMBL" id="HJB39593.1"/>
    </source>
</evidence>
<dbReference type="CDD" id="cd02042">
    <property type="entry name" value="ParAB_family"/>
    <property type="match status" value="1"/>
</dbReference>
<comment type="caution">
    <text evidence="6">The sequence shown here is derived from an EMBL/GenBank/DDBJ whole genome shotgun (WGS) entry which is preliminary data.</text>
</comment>
<evidence type="ECO:0000256" key="4">
    <source>
        <dbReference type="ARBA" id="ARBA00071824"/>
    </source>
</evidence>
<dbReference type="FunFam" id="3.40.50.300:FF:000285">
    <property type="entry name" value="Sporulation initiation inhibitor Soj"/>
    <property type="match status" value="1"/>
</dbReference>
<gene>
    <name evidence="6" type="ORF">H9943_04270</name>
</gene>